<dbReference type="Pfam" id="PF00646">
    <property type="entry name" value="F-box"/>
    <property type="match status" value="1"/>
</dbReference>
<dbReference type="Proteomes" id="UP001457282">
    <property type="component" value="Unassembled WGS sequence"/>
</dbReference>
<dbReference type="InterPro" id="IPR036047">
    <property type="entry name" value="F-box-like_dom_sf"/>
</dbReference>
<proteinExistence type="predicted"/>
<dbReference type="AlphaFoldDB" id="A0AAW1VM34"/>
<dbReference type="EMBL" id="JBEDUW010000238">
    <property type="protein sequence ID" value="KAK9903124.1"/>
    <property type="molecule type" value="Genomic_DNA"/>
</dbReference>
<organism evidence="2 3">
    <name type="scientific">Rubus argutus</name>
    <name type="common">Southern blackberry</name>
    <dbReference type="NCBI Taxonomy" id="59490"/>
    <lineage>
        <taxon>Eukaryota</taxon>
        <taxon>Viridiplantae</taxon>
        <taxon>Streptophyta</taxon>
        <taxon>Embryophyta</taxon>
        <taxon>Tracheophyta</taxon>
        <taxon>Spermatophyta</taxon>
        <taxon>Magnoliopsida</taxon>
        <taxon>eudicotyledons</taxon>
        <taxon>Gunneridae</taxon>
        <taxon>Pentapetalae</taxon>
        <taxon>rosids</taxon>
        <taxon>fabids</taxon>
        <taxon>Rosales</taxon>
        <taxon>Rosaceae</taxon>
        <taxon>Rosoideae</taxon>
        <taxon>Rosoideae incertae sedis</taxon>
        <taxon>Rubus</taxon>
    </lineage>
</organism>
<comment type="caution">
    <text evidence="2">The sequence shown here is derived from an EMBL/GenBank/DDBJ whole genome shotgun (WGS) entry which is preliminary data.</text>
</comment>
<evidence type="ECO:0000313" key="2">
    <source>
        <dbReference type="EMBL" id="KAK9903124.1"/>
    </source>
</evidence>
<feature type="domain" description="F-box" evidence="1">
    <location>
        <begin position="2"/>
        <end position="32"/>
    </location>
</feature>
<accession>A0AAW1VM34</accession>
<evidence type="ECO:0000259" key="1">
    <source>
        <dbReference type="Pfam" id="PF00646"/>
    </source>
</evidence>
<keyword evidence="3" id="KW-1185">Reference proteome</keyword>
<protein>
    <recommendedName>
        <fullName evidence="1">F-box domain-containing protein</fullName>
    </recommendedName>
</protein>
<sequence>MNILSRLNTETLLTCRFICKSWLRIISDPKFCLLYHSRTPFGILVHTNPPTSISRKVDYTQIVESPNSHSHIVGYSPRFVSLNNVSKGEEVKRVKGSKIPDKLFAQGSYDCAGSGLMPPLKTTKLNSGYGSPAFKEGLPKAIIKFLDL</sequence>
<dbReference type="Gene3D" id="1.20.1280.50">
    <property type="match status" value="1"/>
</dbReference>
<dbReference type="SUPFAM" id="SSF81383">
    <property type="entry name" value="F-box domain"/>
    <property type="match status" value="1"/>
</dbReference>
<evidence type="ECO:0000313" key="3">
    <source>
        <dbReference type="Proteomes" id="UP001457282"/>
    </source>
</evidence>
<gene>
    <name evidence="2" type="ORF">M0R45_001263</name>
</gene>
<dbReference type="InterPro" id="IPR001810">
    <property type="entry name" value="F-box_dom"/>
</dbReference>
<reference evidence="2 3" key="1">
    <citation type="journal article" date="2023" name="G3 (Bethesda)">
        <title>A chromosome-length genome assembly and annotation of blackberry (Rubus argutus, cv. 'Hillquist').</title>
        <authorList>
            <person name="Bruna T."/>
            <person name="Aryal R."/>
            <person name="Dudchenko O."/>
            <person name="Sargent D.J."/>
            <person name="Mead D."/>
            <person name="Buti M."/>
            <person name="Cavallini A."/>
            <person name="Hytonen T."/>
            <person name="Andres J."/>
            <person name="Pham M."/>
            <person name="Weisz D."/>
            <person name="Mascagni F."/>
            <person name="Usai G."/>
            <person name="Natali L."/>
            <person name="Bassil N."/>
            <person name="Fernandez G.E."/>
            <person name="Lomsadze A."/>
            <person name="Armour M."/>
            <person name="Olukolu B."/>
            <person name="Poorten T."/>
            <person name="Britton C."/>
            <person name="Davik J."/>
            <person name="Ashrafi H."/>
            <person name="Aiden E.L."/>
            <person name="Borodovsky M."/>
            <person name="Worthington M."/>
        </authorList>
    </citation>
    <scope>NUCLEOTIDE SEQUENCE [LARGE SCALE GENOMIC DNA]</scope>
    <source>
        <strain evidence="2">PI 553951</strain>
    </source>
</reference>
<name>A0AAW1VM34_RUBAR</name>